<evidence type="ECO:0000256" key="1">
    <source>
        <dbReference type="ARBA" id="ARBA00022649"/>
    </source>
</evidence>
<keyword evidence="1" id="KW-1277">Toxin-antitoxin system</keyword>
<accession>A0A5S9QIL4</accession>
<keyword evidence="3" id="KW-1185">Reference proteome</keyword>
<evidence type="ECO:0000313" key="3">
    <source>
        <dbReference type="Proteomes" id="UP000441399"/>
    </source>
</evidence>
<dbReference type="Proteomes" id="UP000441399">
    <property type="component" value="Unassembled WGS sequence"/>
</dbReference>
<reference evidence="2 3" key="1">
    <citation type="submission" date="2019-11" db="EMBL/GenBank/DDBJ databases">
        <authorList>
            <person name="Holert J."/>
        </authorList>
    </citation>
    <scope>NUCLEOTIDE SEQUENCE [LARGE SCALE GENOMIC DNA]</scope>
    <source>
        <strain evidence="2">SB11_3</strain>
    </source>
</reference>
<dbReference type="EMBL" id="CACSIO010000026">
    <property type="protein sequence ID" value="CAA0117770.1"/>
    <property type="molecule type" value="Genomic_DNA"/>
</dbReference>
<organism evidence="2 3">
    <name type="scientific">BD1-7 clade bacterium</name>
    <dbReference type="NCBI Taxonomy" id="2029982"/>
    <lineage>
        <taxon>Bacteria</taxon>
        <taxon>Pseudomonadati</taxon>
        <taxon>Pseudomonadota</taxon>
        <taxon>Gammaproteobacteria</taxon>
        <taxon>Cellvibrionales</taxon>
        <taxon>Spongiibacteraceae</taxon>
        <taxon>BD1-7 clade</taxon>
    </lineage>
</organism>
<dbReference type="InterPro" id="IPR009956">
    <property type="entry name" value="Post-segregation_anti-tox_CcdA"/>
</dbReference>
<dbReference type="Pfam" id="PF07362">
    <property type="entry name" value="CcdA"/>
    <property type="match status" value="1"/>
</dbReference>
<proteinExistence type="predicted"/>
<gene>
    <name evidence="2" type="ORF">OPDIPICF_04797</name>
</gene>
<evidence type="ECO:0008006" key="4">
    <source>
        <dbReference type="Google" id="ProtNLM"/>
    </source>
</evidence>
<dbReference type="AlphaFoldDB" id="A0A5S9QIL4"/>
<name>A0A5S9QIL4_9GAMM</name>
<dbReference type="OrthoDB" id="7219749at2"/>
<evidence type="ECO:0000313" key="2">
    <source>
        <dbReference type="EMBL" id="CAA0117770.1"/>
    </source>
</evidence>
<sequence>MHEIFDKDAPKKATNLSVNSSLLAEAKSLKVNLSATLERALEAEIRQSKRQKWLADNKIAIENCNKLAESSGLFADKHRGF</sequence>
<protein>
    <recommendedName>
        <fullName evidence="4">Acetoacetyl-CoA synthase</fullName>
    </recommendedName>
</protein>